<accession>A0AAV2E7U8</accession>
<dbReference type="Proteomes" id="UP001497516">
    <property type="component" value="Chromosome 4"/>
</dbReference>
<evidence type="ECO:0000313" key="1">
    <source>
        <dbReference type="EMBL" id="CAL1381837.1"/>
    </source>
</evidence>
<organism evidence="1 2">
    <name type="scientific">Linum trigynum</name>
    <dbReference type="NCBI Taxonomy" id="586398"/>
    <lineage>
        <taxon>Eukaryota</taxon>
        <taxon>Viridiplantae</taxon>
        <taxon>Streptophyta</taxon>
        <taxon>Embryophyta</taxon>
        <taxon>Tracheophyta</taxon>
        <taxon>Spermatophyta</taxon>
        <taxon>Magnoliopsida</taxon>
        <taxon>eudicotyledons</taxon>
        <taxon>Gunneridae</taxon>
        <taxon>Pentapetalae</taxon>
        <taxon>rosids</taxon>
        <taxon>fabids</taxon>
        <taxon>Malpighiales</taxon>
        <taxon>Linaceae</taxon>
        <taxon>Linum</taxon>
    </lineage>
</organism>
<keyword evidence="2" id="KW-1185">Reference proteome</keyword>
<gene>
    <name evidence="1" type="ORF">LTRI10_LOCUS23192</name>
</gene>
<sequence length="70" mass="7826">MRAMVIDQSEPIIRKLTRHKSDGGIFVVEAIHVSKVGIKFGVRQRSHREVTPTNTTLKTLAKFKVVGKIA</sequence>
<reference evidence="1 2" key="1">
    <citation type="submission" date="2024-04" db="EMBL/GenBank/DDBJ databases">
        <authorList>
            <person name="Fracassetti M."/>
        </authorList>
    </citation>
    <scope>NUCLEOTIDE SEQUENCE [LARGE SCALE GENOMIC DNA]</scope>
</reference>
<dbReference type="EMBL" id="OZ034817">
    <property type="protein sequence ID" value="CAL1381837.1"/>
    <property type="molecule type" value="Genomic_DNA"/>
</dbReference>
<evidence type="ECO:0000313" key="2">
    <source>
        <dbReference type="Proteomes" id="UP001497516"/>
    </source>
</evidence>
<proteinExistence type="predicted"/>
<name>A0AAV2E7U8_9ROSI</name>
<dbReference type="AlphaFoldDB" id="A0AAV2E7U8"/>
<protein>
    <submittedName>
        <fullName evidence="1">Uncharacterized protein</fullName>
    </submittedName>
</protein>